<proteinExistence type="predicted"/>
<protein>
    <submittedName>
        <fullName evidence="1">Uncharacterized protein</fullName>
    </submittedName>
</protein>
<dbReference type="Proteomes" id="UP000247409">
    <property type="component" value="Unassembled WGS sequence"/>
</dbReference>
<organism evidence="1 2">
    <name type="scientific">Gracilariopsis chorda</name>
    <dbReference type="NCBI Taxonomy" id="448386"/>
    <lineage>
        <taxon>Eukaryota</taxon>
        <taxon>Rhodophyta</taxon>
        <taxon>Florideophyceae</taxon>
        <taxon>Rhodymeniophycidae</taxon>
        <taxon>Gracilariales</taxon>
        <taxon>Gracilariaceae</taxon>
        <taxon>Gracilariopsis</taxon>
    </lineage>
</organism>
<reference evidence="1 2" key="1">
    <citation type="journal article" date="2018" name="Mol. Biol. Evol.">
        <title>Analysis of the draft genome of the red seaweed Gracilariopsis chorda provides insights into genome size evolution in Rhodophyta.</title>
        <authorList>
            <person name="Lee J."/>
            <person name="Yang E.C."/>
            <person name="Graf L."/>
            <person name="Yang J.H."/>
            <person name="Qiu H."/>
            <person name="Zel Zion U."/>
            <person name="Chan C.X."/>
            <person name="Stephens T.G."/>
            <person name="Weber A.P.M."/>
            <person name="Boo G.H."/>
            <person name="Boo S.M."/>
            <person name="Kim K.M."/>
            <person name="Shin Y."/>
            <person name="Jung M."/>
            <person name="Lee S.J."/>
            <person name="Yim H.S."/>
            <person name="Lee J.H."/>
            <person name="Bhattacharya D."/>
            <person name="Yoon H.S."/>
        </authorList>
    </citation>
    <scope>NUCLEOTIDE SEQUENCE [LARGE SCALE GENOMIC DNA]</scope>
    <source>
        <strain evidence="1 2">SKKU-2015</strain>
        <tissue evidence="1">Whole body</tissue>
    </source>
</reference>
<evidence type="ECO:0000313" key="2">
    <source>
        <dbReference type="Proteomes" id="UP000247409"/>
    </source>
</evidence>
<gene>
    <name evidence="1" type="ORF">BWQ96_05182</name>
</gene>
<evidence type="ECO:0000313" key="1">
    <source>
        <dbReference type="EMBL" id="PXF45080.1"/>
    </source>
</evidence>
<keyword evidence="2" id="KW-1185">Reference proteome</keyword>
<dbReference type="EMBL" id="NBIV01000071">
    <property type="protein sequence ID" value="PXF45080.1"/>
    <property type="molecule type" value="Genomic_DNA"/>
</dbReference>
<accession>A0A2V3IVB4</accession>
<name>A0A2V3IVB4_9FLOR</name>
<comment type="caution">
    <text evidence="1">The sequence shown here is derived from an EMBL/GenBank/DDBJ whole genome shotgun (WGS) entry which is preliminary data.</text>
</comment>
<sequence>MNTLDDCSVISRSKKACENVKGFKGVYYKYNAPFFGGTWTLVVRESSMEQVLLVLVLKKELINGISKTILKKASYCLKGHMQENVIHSDADTTYTLVTLHKTLRILLSIAAASDLLLEERTSRTITCTEN</sequence>
<dbReference type="AlphaFoldDB" id="A0A2V3IVB4"/>